<protein>
    <recommendedName>
        <fullName evidence="10">G-protein coupled receptors family 1 profile domain-containing protein</fullName>
    </recommendedName>
</protein>
<dbReference type="AlphaFoldDB" id="A0AAD9KB98"/>
<dbReference type="EMBL" id="JAODUP010000020">
    <property type="protein sequence ID" value="KAK2168132.1"/>
    <property type="molecule type" value="Genomic_DNA"/>
</dbReference>
<keyword evidence="4" id="KW-0297">G-protein coupled receptor</keyword>
<dbReference type="Gene3D" id="1.20.1070.10">
    <property type="entry name" value="Rhodopsin 7-helix transmembrane proteins"/>
    <property type="match status" value="1"/>
</dbReference>
<dbReference type="PROSITE" id="PS50262">
    <property type="entry name" value="G_PROTEIN_RECEP_F1_2"/>
    <property type="match status" value="1"/>
</dbReference>
<evidence type="ECO:0000313" key="11">
    <source>
        <dbReference type="EMBL" id="KAK2168132.1"/>
    </source>
</evidence>
<evidence type="ECO:0000259" key="10">
    <source>
        <dbReference type="PROSITE" id="PS50262"/>
    </source>
</evidence>
<organism evidence="11 12">
    <name type="scientific">Paralvinella palmiformis</name>
    <dbReference type="NCBI Taxonomy" id="53620"/>
    <lineage>
        <taxon>Eukaryota</taxon>
        <taxon>Metazoa</taxon>
        <taxon>Spiralia</taxon>
        <taxon>Lophotrochozoa</taxon>
        <taxon>Annelida</taxon>
        <taxon>Polychaeta</taxon>
        <taxon>Sedentaria</taxon>
        <taxon>Canalipalpata</taxon>
        <taxon>Terebellida</taxon>
        <taxon>Terebelliformia</taxon>
        <taxon>Alvinellidae</taxon>
        <taxon>Paralvinella</taxon>
    </lineage>
</organism>
<feature type="transmembrane region" description="Helical" evidence="9">
    <location>
        <begin position="238"/>
        <end position="263"/>
    </location>
</feature>
<evidence type="ECO:0000256" key="6">
    <source>
        <dbReference type="ARBA" id="ARBA00023170"/>
    </source>
</evidence>
<comment type="subcellular location">
    <subcellularLocation>
        <location evidence="1">Membrane</location>
        <topology evidence="1">Multi-pass membrane protein</topology>
    </subcellularLocation>
</comment>
<name>A0AAD9KB98_9ANNE</name>
<sequence length="395" mass="43728">MAENFSLYYVTTERPEVEEDLVFVGFFGSLICLGVAANLYIIVCILARRRLRTSHNAYIVNISAADLLLSVNGIFSFLEMIGRFGSLTQEACRLLGVMSLVPAFVVVLSMVVIARSRYKAVTELGGGGSTTLRPARLILATLACIWSFSVLVAMPIVFGWVSMGSGLFCACCFYFSENIEYGVAISISMYLIPNLLIAWYYVRILRYVRRSRRRVQQHQCTAPSQTPAQLRGRNEIRLAIQFIVIFLVFNLCYAPSMVVFWLQDEDRQVPEAVDSFAMVLFSTNVLALPVIFIVFNRAAREEMRNALRICRTKGKARTPSAPKVVTRSDGGDTSGTSERSVTNHSGDEAATPEVPSLSKVVVGTAFNTIYKTSVQSVSLSDNCQNIPDNPLPIAM</sequence>
<evidence type="ECO:0000313" key="12">
    <source>
        <dbReference type="Proteomes" id="UP001208570"/>
    </source>
</evidence>
<evidence type="ECO:0000256" key="9">
    <source>
        <dbReference type="SAM" id="Phobius"/>
    </source>
</evidence>
<feature type="compositionally biased region" description="Polar residues" evidence="8">
    <location>
        <begin position="334"/>
        <end position="344"/>
    </location>
</feature>
<feature type="transmembrane region" description="Helical" evidence="9">
    <location>
        <begin position="94"/>
        <end position="114"/>
    </location>
</feature>
<keyword evidence="3 9" id="KW-1133">Transmembrane helix</keyword>
<dbReference type="PANTHER" id="PTHR45695:SF9">
    <property type="entry name" value="LEUCOKININ RECEPTOR"/>
    <property type="match status" value="1"/>
</dbReference>
<evidence type="ECO:0000256" key="1">
    <source>
        <dbReference type="ARBA" id="ARBA00004141"/>
    </source>
</evidence>
<keyword evidence="12" id="KW-1185">Reference proteome</keyword>
<keyword evidence="7" id="KW-0807">Transducer</keyword>
<gene>
    <name evidence="11" type="ORF">LSH36_20g09026</name>
</gene>
<proteinExistence type="predicted"/>
<dbReference type="PANTHER" id="PTHR45695">
    <property type="entry name" value="LEUCOKININ RECEPTOR-RELATED"/>
    <property type="match status" value="1"/>
</dbReference>
<dbReference type="GO" id="GO:0005886">
    <property type="term" value="C:plasma membrane"/>
    <property type="evidence" value="ECO:0007669"/>
    <property type="project" value="TreeGrafter"/>
</dbReference>
<evidence type="ECO:0000256" key="3">
    <source>
        <dbReference type="ARBA" id="ARBA00022989"/>
    </source>
</evidence>
<evidence type="ECO:0000256" key="4">
    <source>
        <dbReference type="ARBA" id="ARBA00023040"/>
    </source>
</evidence>
<dbReference type="Proteomes" id="UP001208570">
    <property type="component" value="Unassembled WGS sequence"/>
</dbReference>
<dbReference type="InterPro" id="IPR017452">
    <property type="entry name" value="GPCR_Rhodpsn_7TM"/>
</dbReference>
<keyword evidence="2 9" id="KW-0812">Transmembrane</keyword>
<dbReference type="SUPFAM" id="SSF81321">
    <property type="entry name" value="Family A G protein-coupled receptor-like"/>
    <property type="match status" value="1"/>
</dbReference>
<feature type="region of interest" description="Disordered" evidence="8">
    <location>
        <begin position="318"/>
        <end position="354"/>
    </location>
</feature>
<reference evidence="11" key="1">
    <citation type="journal article" date="2023" name="Mol. Biol. Evol.">
        <title>Third-Generation Sequencing Reveals the Adaptive Role of the Epigenome in Three Deep-Sea Polychaetes.</title>
        <authorList>
            <person name="Perez M."/>
            <person name="Aroh O."/>
            <person name="Sun Y."/>
            <person name="Lan Y."/>
            <person name="Juniper S.K."/>
            <person name="Young C.R."/>
            <person name="Angers B."/>
            <person name="Qian P.Y."/>
        </authorList>
    </citation>
    <scope>NUCLEOTIDE SEQUENCE</scope>
    <source>
        <strain evidence="11">P08H-3</strain>
    </source>
</reference>
<dbReference type="PRINTS" id="PR00237">
    <property type="entry name" value="GPCRRHODOPSN"/>
</dbReference>
<dbReference type="CDD" id="cd00637">
    <property type="entry name" value="7tm_classA_rhodopsin-like"/>
    <property type="match status" value="1"/>
</dbReference>
<keyword evidence="5 9" id="KW-0472">Membrane</keyword>
<feature type="transmembrane region" description="Helical" evidence="9">
    <location>
        <begin position="21"/>
        <end position="46"/>
    </location>
</feature>
<feature type="transmembrane region" description="Helical" evidence="9">
    <location>
        <begin position="275"/>
        <end position="295"/>
    </location>
</feature>
<keyword evidence="6" id="KW-0675">Receptor</keyword>
<feature type="domain" description="G-protein coupled receptors family 1 profile" evidence="10">
    <location>
        <begin position="37"/>
        <end position="292"/>
    </location>
</feature>
<dbReference type="GO" id="GO:0004930">
    <property type="term" value="F:G protein-coupled receptor activity"/>
    <property type="evidence" value="ECO:0007669"/>
    <property type="project" value="UniProtKB-KW"/>
</dbReference>
<comment type="caution">
    <text evidence="11">The sequence shown here is derived from an EMBL/GenBank/DDBJ whole genome shotgun (WGS) entry which is preliminary data.</text>
</comment>
<evidence type="ECO:0000256" key="5">
    <source>
        <dbReference type="ARBA" id="ARBA00023136"/>
    </source>
</evidence>
<feature type="transmembrane region" description="Helical" evidence="9">
    <location>
        <begin position="58"/>
        <end position="82"/>
    </location>
</feature>
<accession>A0AAD9KB98</accession>
<dbReference type="Pfam" id="PF00001">
    <property type="entry name" value="7tm_1"/>
    <property type="match status" value="1"/>
</dbReference>
<feature type="transmembrane region" description="Helical" evidence="9">
    <location>
        <begin position="135"/>
        <end position="161"/>
    </location>
</feature>
<evidence type="ECO:0000256" key="7">
    <source>
        <dbReference type="ARBA" id="ARBA00023224"/>
    </source>
</evidence>
<feature type="transmembrane region" description="Helical" evidence="9">
    <location>
        <begin position="181"/>
        <end position="202"/>
    </location>
</feature>
<evidence type="ECO:0000256" key="8">
    <source>
        <dbReference type="SAM" id="MobiDB-lite"/>
    </source>
</evidence>
<dbReference type="InterPro" id="IPR000276">
    <property type="entry name" value="GPCR_Rhodpsn"/>
</dbReference>
<evidence type="ECO:0000256" key="2">
    <source>
        <dbReference type="ARBA" id="ARBA00022692"/>
    </source>
</evidence>